<accession>A0A255Y6X6</accession>
<evidence type="ECO:0000313" key="3">
    <source>
        <dbReference type="EMBL" id="OYQ24976.1"/>
    </source>
</evidence>
<feature type="signal peptide" evidence="1">
    <location>
        <begin position="1"/>
        <end position="18"/>
    </location>
</feature>
<proteinExistence type="predicted"/>
<dbReference type="SUPFAM" id="SSF54427">
    <property type="entry name" value="NTF2-like"/>
    <property type="match status" value="1"/>
</dbReference>
<dbReference type="Gene3D" id="3.10.450.50">
    <property type="match status" value="1"/>
</dbReference>
<comment type="caution">
    <text evidence="3">The sequence shown here is derived from an EMBL/GenBank/DDBJ whole genome shotgun (WGS) entry which is preliminary data.</text>
</comment>
<dbReference type="Proteomes" id="UP000216991">
    <property type="component" value="Unassembled WGS sequence"/>
</dbReference>
<keyword evidence="4" id="KW-1185">Reference proteome</keyword>
<sequence>MKPGLAALLMIMATPAAADPVAEIKAARAAYNAAIAARDVAGVRAAFGDGYVGIAGTTGEAIIGADAMTDYFARAFKTSGFLGFVRTPATVTVADPPARAVEYGHWSGGSTNGVLSGDYFAVWVPTPQGWKLRSETFVTLANGARPRP</sequence>
<dbReference type="EMBL" id="NOXT01000123">
    <property type="protein sequence ID" value="OYQ24976.1"/>
    <property type="molecule type" value="Genomic_DNA"/>
</dbReference>
<dbReference type="AlphaFoldDB" id="A0A255Y6X6"/>
<evidence type="ECO:0000313" key="4">
    <source>
        <dbReference type="Proteomes" id="UP000216991"/>
    </source>
</evidence>
<dbReference type="InterPro" id="IPR027843">
    <property type="entry name" value="DUF4440"/>
</dbReference>
<reference evidence="3 4" key="1">
    <citation type="submission" date="2017-07" db="EMBL/GenBank/DDBJ databases">
        <title>Sandarakinorhabdus cyanobacteriorum sp. nov., a novel bacterium isolated from cyanobacterial aggregates in a eutrophic lake.</title>
        <authorList>
            <person name="Cai H."/>
        </authorList>
    </citation>
    <scope>NUCLEOTIDE SEQUENCE [LARGE SCALE GENOMIC DNA]</scope>
    <source>
        <strain evidence="3 4">TH057</strain>
    </source>
</reference>
<name>A0A255Y6X6_9SPHN</name>
<dbReference type="Pfam" id="PF14534">
    <property type="entry name" value="DUF4440"/>
    <property type="match status" value="1"/>
</dbReference>
<evidence type="ECO:0000259" key="2">
    <source>
        <dbReference type="Pfam" id="PF14534"/>
    </source>
</evidence>
<keyword evidence="1" id="KW-0732">Signal</keyword>
<feature type="domain" description="DUF4440" evidence="2">
    <location>
        <begin position="24"/>
        <end position="132"/>
    </location>
</feature>
<gene>
    <name evidence="3" type="ORF">CHU93_14130</name>
</gene>
<feature type="chain" id="PRO_5013146613" description="DUF4440 domain-containing protein" evidence="1">
    <location>
        <begin position="19"/>
        <end position="148"/>
    </location>
</feature>
<protein>
    <recommendedName>
        <fullName evidence="2">DUF4440 domain-containing protein</fullName>
    </recommendedName>
</protein>
<organism evidence="3 4">
    <name type="scientific">Sandarakinorhabdus cyanobacteriorum</name>
    <dbReference type="NCBI Taxonomy" id="1981098"/>
    <lineage>
        <taxon>Bacteria</taxon>
        <taxon>Pseudomonadati</taxon>
        <taxon>Pseudomonadota</taxon>
        <taxon>Alphaproteobacteria</taxon>
        <taxon>Sphingomonadales</taxon>
        <taxon>Sphingosinicellaceae</taxon>
        <taxon>Sandarakinorhabdus</taxon>
    </lineage>
</organism>
<evidence type="ECO:0000256" key="1">
    <source>
        <dbReference type="SAM" id="SignalP"/>
    </source>
</evidence>
<dbReference type="InterPro" id="IPR032710">
    <property type="entry name" value="NTF2-like_dom_sf"/>
</dbReference>